<feature type="active site" description="Proton donor; for beta-elimination activity" evidence="15">
    <location>
        <position position="58"/>
    </location>
</feature>
<dbReference type="Pfam" id="PF01149">
    <property type="entry name" value="Fapy_DNA_glyco"/>
    <property type="match status" value="1"/>
</dbReference>
<dbReference type="NCBIfam" id="TIGR00577">
    <property type="entry name" value="fpg"/>
    <property type="match status" value="1"/>
</dbReference>
<dbReference type="EMBL" id="CP054143">
    <property type="protein sequence ID" value="QKJ66401.1"/>
    <property type="molecule type" value="Genomic_DNA"/>
</dbReference>
<evidence type="ECO:0000256" key="6">
    <source>
        <dbReference type="ARBA" id="ARBA00022771"/>
    </source>
</evidence>
<keyword evidence="12 15" id="KW-0511">Multifunctional enzyme</keyword>
<dbReference type="GO" id="GO:0034039">
    <property type="term" value="F:8-oxo-7,8-dihydroguanine DNA N-glycosylase activity"/>
    <property type="evidence" value="ECO:0007669"/>
    <property type="project" value="TreeGrafter"/>
</dbReference>
<evidence type="ECO:0000256" key="9">
    <source>
        <dbReference type="ARBA" id="ARBA00023125"/>
    </source>
</evidence>
<dbReference type="PANTHER" id="PTHR22993">
    <property type="entry name" value="FORMAMIDOPYRIMIDINE-DNA GLYCOSYLASE"/>
    <property type="match status" value="1"/>
</dbReference>
<comment type="catalytic activity">
    <reaction evidence="1 15">
        <text>Hydrolysis of DNA containing ring-opened 7-methylguanine residues, releasing 2,6-diamino-4-hydroxy-5-(N-methyl)formamidopyrimidine.</text>
        <dbReference type="EC" id="3.2.2.23"/>
    </reaction>
</comment>
<evidence type="ECO:0000256" key="1">
    <source>
        <dbReference type="ARBA" id="ARBA00001668"/>
    </source>
</evidence>
<feature type="active site" description="Proton donor; for delta-elimination activity" evidence="15">
    <location>
        <position position="261"/>
    </location>
</feature>
<evidence type="ECO:0000256" key="14">
    <source>
        <dbReference type="ARBA" id="ARBA00044632"/>
    </source>
</evidence>
<dbReference type="NCBIfam" id="NF002211">
    <property type="entry name" value="PRK01103.1"/>
    <property type="match status" value="1"/>
</dbReference>
<dbReference type="PROSITE" id="PS01242">
    <property type="entry name" value="ZF_FPG_1"/>
    <property type="match status" value="1"/>
</dbReference>
<dbReference type="SMART" id="SM00898">
    <property type="entry name" value="Fapy_DNA_glyco"/>
    <property type="match status" value="1"/>
</dbReference>
<dbReference type="GO" id="GO:0003684">
    <property type="term" value="F:damaged DNA binding"/>
    <property type="evidence" value="ECO:0007669"/>
    <property type="project" value="InterPro"/>
</dbReference>
<dbReference type="InterPro" id="IPR010663">
    <property type="entry name" value="Znf_FPG/IleRS"/>
</dbReference>
<dbReference type="SUPFAM" id="SSF81624">
    <property type="entry name" value="N-terminal domain of MutM-like DNA repair proteins"/>
    <property type="match status" value="1"/>
</dbReference>
<dbReference type="EC" id="4.2.99.18" evidence="15"/>
<dbReference type="CDD" id="cd08966">
    <property type="entry name" value="EcFpg-like_N"/>
    <property type="match status" value="1"/>
</dbReference>
<evidence type="ECO:0000256" key="11">
    <source>
        <dbReference type="ARBA" id="ARBA00023239"/>
    </source>
</evidence>
<dbReference type="InterPro" id="IPR012319">
    <property type="entry name" value="FPG_cat"/>
</dbReference>
<evidence type="ECO:0000256" key="15">
    <source>
        <dbReference type="HAMAP-Rule" id="MF_00103"/>
    </source>
</evidence>
<protein>
    <recommendedName>
        <fullName evidence="15">Formamidopyrimidine-DNA glycosylase</fullName>
        <shortName evidence="15">Fapy-DNA glycosylase</shortName>
        <ecNumber evidence="15">3.2.2.23</ecNumber>
    </recommendedName>
    <alternativeName>
        <fullName evidence="15">DNA-(apurinic or apyrimidinic site) lyase MutM</fullName>
        <shortName evidence="15">AP lyase MutM</shortName>
        <ecNumber evidence="15">4.2.99.18</ecNumber>
    </alternativeName>
</protein>
<evidence type="ECO:0000313" key="19">
    <source>
        <dbReference type="Proteomes" id="UP000504844"/>
    </source>
</evidence>
<dbReference type="AlphaFoldDB" id="A0A6M8SNY2"/>
<gene>
    <name evidence="15 18" type="primary">mutM</name>
    <name evidence="15" type="synonym">fpg</name>
    <name evidence="18" type="ORF">HQN60_06650</name>
</gene>
<keyword evidence="19" id="KW-1185">Reference proteome</keyword>
<dbReference type="SUPFAM" id="SSF57716">
    <property type="entry name" value="Glucocorticoid receptor-like (DNA-binding domain)"/>
    <property type="match status" value="1"/>
</dbReference>
<dbReference type="InterPro" id="IPR010979">
    <property type="entry name" value="Ribosomal_uS13-like_H2TH"/>
</dbReference>
<dbReference type="GO" id="GO:0140078">
    <property type="term" value="F:class I DNA-(apurinic or apyrimidinic site) endonuclease activity"/>
    <property type="evidence" value="ECO:0007669"/>
    <property type="project" value="UniProtKB-EC"/>
</dbReference>
<feature type="binding site" evidence="15">
    <location>
        <position position="152"/>
    </location>
    <ligand>
        <name>DNA</name>
        <dbReference type="ChEBI" id="CHEBI:16991"/>
    </ligand>
</feature>
<organism evidence="18 19">
    <name type="scientific">Deefgea piscis</name>
    <dbReference type="NCBI Taxonomy" id="2739061"/>
    <lineage>
        <taxon>Bacteria</taxon>
        <taxon>Pseudomonadati</taxon>
        <taxon>Pseudomonadota</taxon>
        <taxon>Betaproteobacteria</taxon>
        <taxon>Neisseriales</taxon>
        <taxon>Chitinibacteraceae</taxon>
        <taxon>Deefgea</taxon>
    </lineage>
</organism>
<dbReference type="EC" id="3.2.2.23" evidence="15"/>
<dbReference type="SUPFAM" id="SSF46946">
    <property type="entry name" value="S13-like H2TH domain"/>
    <property type="match status" value="1"/>
</dbReference>
<keyword evidence="8 15" id="KW-0862">Zinc</keyword>
<keyword evidence="11 15" id="KW-0456">Lyase</keyword>
<dbReference type="InterPro" id="IPR020629">
    <property type="entry name" value="FPG_Glyclase"/>
</dbReference>
<reference evidence="18 19" key="1">
    <citation type="submission" date="2020-05" db="EMBL/GenBank/DDBJ databases">
        <title>Complete genome sequence of Deefgea sp. D17.</title>
        <authorList>
            <person name="Bae J.-W."/>
            <person name="Han J.E."/>
        </authorList>
    </citation>
    <scope>NUCLEOTIDE SEQUENCE [LARGE SCALE GENOMIC DNA]</scope>
    <source>
        <strain evidence="18 19">D17</strain>
    </source>
</reference>
<evidence type="ECO:0000256" key="12">
    <source>
        <dbReference type="ARBA" id="ARBA00023268"/>
    </source>
</evidence>
<accession>A0A6M8SNY2</accession>
<keyword evidence="5 15" id="KW-0227">DNA damage</keyword>
<name>A0A6M8SNY2_9NEIS</name>
<keyword evidence="9 15" id="KW-0238">DNA-binding</keyword>
<evidence type="ECO:0000256" key="4">
    <source>
        <dbReference type="ARBA" id="ARBA00022723"/>
    </source>
</evidence>
<feature type="domain" description="FPG-type" evidence="16">
    <location>
        <begin position="237"/>
        <end position="271"/>
    </location>
</feature>
<keyword evidence="10 15" id="KW-0234">DNA repair</keyword>
<keyword evidence="13 15" id="KW-0326">Glycosidase</keyword>
<evidence type="ECO:0000259" key="16">
    <source>
        <dbReference type="PROSITE" id="PS51066"/>
    </source>
</evidence>
<evidence type="ECO:0000313" key="18">
    <source>
        <dbReference type="EMBL" id="QKJ66401.1"/>
    </source>
</evidence>
<keyword evidence="7 15" id="KW-0378">Hydrolase</keyword>
<dbReference type="FunFam" id="3.20.190.10:FF:000001">
    <property type="entry name" value="Formamidopyrimidine-DNA glycosylase"/>
    <property type="match status" value="1"/>
</dbReference>
<dbReference type="GO" id="GO:0008270">
    <property type="term" value="F:zinc ion binding"/>
    <property type="evidence" value="ECO:0007669"/>
    <property type="project" value="UniProtKB-UniRule"/>
</dbReference>
<dbReference type="GO" id="GO:0006284">
    <property type="term" value="P:base-excision repair"/>
    <property type="evidence" value="ECO:0007669"/>
    <property type="project" value="InterPro"/>
</dbReference>
<sequence>MPELPEVETTRRGIHDHLLNAKVSELIVRNGRLRWPVPADLASLIGGQTINSIGRRAKYLLLGFKHGTLIIHLGMSGSLRILTEAYPAEKHDHIDLILDNGKRLRYHDPRRFGSWLWCDTPIDEHSLLKSLGPEPLSDAFDALALQQKIGQRRTAIKQLIMDNHVVVGVGNIYASESLFRAKIHPTRPGQSLSAEERLRLVAAIKETLHAAIAAGGSTLKDYVDSEGNHGYFMLNSYVYGRTGEPCRVCGNLINTLRQGQRATFYCNNCQL</sequence>
<dbReference type="HAMAP" id="MF_00103">
    <property type="entry name" value="Fapy_DNA_glycosyl"/>
    <property type="match status" value="1"/>
</dbReference>
<feature type="binding site" evidence="15">
    <location>
        <position position="91"/>
    </location>
    <ligand>
        <name>DNA</name>
        <dbReference type="ChEBI" id="CHEBI:16991"/>
    </ligand>
</feature>
<dbReference type="InterPro" id="IPR015887">
    <property type="entry name" value="DNA_glyclase_Znf_dom_DNA_BS"/>
</dbReference>
<feature type="active site" description="Schiff-base intermediate with DNA" evidence="15">
    <location>
        <position position="2"/>
    </location>
</feature>
<feature type="domain" description="Formamidopyrimidine-DNA glycosylase catalytic" evidence="17">
    <location>
        <begin position="2"/>
        <end position="113"/>
    </location>
</feature>
<feature type="binding site" evidence="15">
    <location>
        <position position="110"/>
    </location>
    <ligand>
        <name>DNA</name>
        <dbReference type="ChEBI" id="CHEBI:16991"/>
    </ligand>
</feature>
<evidence type="ECO:0000259" key="17">
    <source>
        <dbReference type="PROSITE" id="PS51068"/>
    </source>
</evidence>
<comment type="cofactor">
    <cofactor evidence="15">
        <name>Zn(2+)</name>
        <dbReference type="ChEBI" id="CHEBI:29105"/>
    </cofactor>
    <text evidence="15">Binds 1 zinc ion per subunit.</text>
</comment>
<comment type="catalytic activity">
    <reaction evidence="14 15">
        <text>2'-deoxyribonucleotide-(2'-deoxyribose 5'-phosphate)-2'-deoxyribonucleotide-DNA = a 3'-end 2'-deoxyribonucleotide-(2,3-dehydro-2,3-deoxyribose 5'-phosphate)-DNA + a 5'-end 5'-phospho-2'-deoxyribonucleoside-DNA + H(+)</text>
        <dbReference type="Rhea" id="RHEA:66592"/>
        <dbReference type="Rhea" id="RHEA-COMP:13180"/>
        <dbReference type="Rhea" id="RHEA-COMP:16897"/>
        <dbReference type="Rhea" id="RHEA-COMP:17067"/>
        <dbReference type="ChEBI" id="CHEBI:15378"/>
        <dbReference type="ChEBI" id="CHEBI:136412"/>
        <dbReference type="ChEBI" id="CHEBI:157695"/>
        <dbReference type="ChEBI" id="CHEBI:167181"/>
        <dbReference type="EC" id="4.2.99.18"/>
    </reaction>
</comment>
<dbReference type="RefSeq" id="WP_173532905.1">
    <property type="nucleotide sequence ID" value="NZ_CP054143.1"/>
</dbReference>
<dbReference type="FunFam" id="1.10.8.50:FF:000003">
    <property type="entry name" value="Formamidopyrimidine-DNA glycosylase"/>
    <property type="match status" value="1"/>
</dbReference>
<evidence type="ECO:0000256" key="3">
    <source>
        <dbReference type="ARBA" id="ARBA00011245"/>
    </source>
</evidence>
<dbReference type="PANTHER" id="PTHR22993:SF9">
    <property type="entry name" value="FORMAMIDOPYRIMIDINE-DNA GLYCOSYLASE"/>
    <property type="match status" value="1"/>
</dbReference>
<evidence type="ECO:0000256" key="13">
    <source>
        <dbReference type="ARBA" id="ARBA00023295"/>
    </source>
</evidence>
<dbReference type="InterPro" id="IPR015886">
    <property type="entry name" value="H2TH_FPG"/>
</dbReference>
<keyword evidence="4 15" id="KW-0479">Metal-binding</keyword>
<dbReference type="InterPro" id="IPR035937">
    <property type="entry name" value="FPG_N"/>
</dbReference>
<evidence type="ECO:0000256" key="2">
    <source>
        <dbReference type="ARBA" id="ARBA00009409"/>
    </source>
</evidence>
<dbReference type="SMART" id="SM01232">
    <property type="entry name" value="H2TH"/>
    <property type="match status" value="1"/>
</dbReference>
<comment type="subunit">
    <text evidence="3 15">Monomer.</text>
</comment>
<proteinExistence type="inferred from homology"/>
<dbReference type="Proteomes" id="UP000504844">
    <property type="component" value="Chromosome"/>
</dbReference>
<keyword evidence="6 15" id="KW-0863">Zinc-finger</keyword>
<dbReference type="KEGG" id="dee:HQN60_06650"/>
<comment type="function">
    <text evidence="15">Involved in base excision repair of DNA damaged by oxidation or by mutagenic agents. Acts as DNA glycosylase that recognizes and removes damaged bases. Has a preference for oxidized purines, such as 7,8-dihydro-8-oxoguanine (8-oxoG). Has AP (apurinic/apyrimidinic) lyase activity and introduces nicks in the DNA strand. Cleaves the DNA backbone by beta-delta elimination to generate a single-strand break at the site of the removed base with both 3'- and 5'-phosphates.</text>
</comment>
<evidence type="ECO:0000256" key="7">
    <source>
        <dbReference type="ARBA" id="ARBA00022801"/>
    </source>
</evidence>
<dbReference type="Gene3D" id="3.20.190.10">
    <property type="entry name" value="MutM-like, N-terminal"/>
    <property type="match status" value="1"/>
</dbReference>
<evidence type="ECO:0000256" key="10">
    <source>
        <dbReference type="ARBA" id="ARBA00023204"/>
    </source>
</evidence>
<dbReference type="PROSITE" id="PS51068">
    <property type="entry name" value="FPG_CAT"/>
    <property type="match status" value="1"/>
</dbReference>
<dbReference type="Pfam" id="PF06827">
    <property type="entry name" value="zf-FPG_IleRS"/>
    <property type="match status" value="1"/>
</dbReference>
<dbReference type="Gene3D" id="1.10.8.50">
    <property type="match status" value="1"/>
</dbReference>
<comment type="similarity">
    <text evidence="2 15">Belongs to the FPG family.</text>
</comment>
<dbReference type="InterPro" id="IPR000214">
    <property type="entry name" value="Znf_DNA_glyclase/AP_lyase"/>
</dbReference>
<evidence type="ECO:0000256" key="8">
    <source>
        <dbReference type="ARBA" id="ARBA00022833"/>
    </source>
</evidence>
<evidence type="ECO:0000256" key="5">
    <source>
        <dbReference type="ARBA" id="ARBA00022763"/>
    </source>
</evidence>
<feature type="active site" description="Proton donor" evidence="15">
    <location>
        <position position="3"/>
    </location>
</feature>
<dbReference type="Pfam" id="PF06831">
    <property type="entry name" value="H2TH"/>
    <property type="match status" value="1"/>
</dbReference>
<dbReference type="PROSITE" id="PS51066">
    <property type="entry name" value="ZF_FPG_2"/>
    <property type="match status" value="1"/>
</dbReference>